<evidence type="ECO:0000256" key="6">
    <source>
        <dbReference type="ARBA" id="ARBA00023136"/>
    </source>
</evidence>
<feature type="transmembrane region" description="Helical" evidence="7">
    <location>
        <begin position="89"/>
        <end position="113"/>
    </location>
</feature>
<dbReference type="Gene3D" id="1.10.3720.10">
    <property type="entry name" value="MetI-like"/>
    <property type="match status" value="1"/>
</dbReference>
<dbReference type="AlphaFoldDB" id="A0A1H0ZI54"/>
<keyword evidence="4 7" id="KW-0812">Transmembrane</keyword>
<proteinExistence type="inferred from homology"/>
<dbReference type="InterPro" id="IPR050366">
    <property type="entry name" value="BP-dependent_transpt_permease"/>
</dbReference>
<evidence type="ECO:0000256" key="1">
    <source>
        <dbReference type="ARBA" id="ARBA00004651"/>
    </source>
</evidence>
<dbReference type="PROSITE" id="PS50928">
    <property type="entry name" value="ABC_TM1"/>
    <property type="match status" value="1"/>
</dbReference>
<feature type="transmembrane region" description="Helical" evidence="7">
    <location>
        <begin position="257"/>
        <end position="278"/>
    </location>
</feature>
<dbReference type="PANTHER" id="PTHR43386">
    <property type="entry name" value="OLIGOPEPTIDE TRANSPORT SYSTEM PERMEASE PROTEIN APPC"/>
    <property type="match status" value="1"/>
</dbReference>
<dbReference type="GO" id="GO:0071916">
    <property type="term" value="F:dipeptide transmembrane transporter activity"/>
    <property type="evidence" value="ECO:0007669"/>
    <property type="project" value="TreeGrafter"/>
</dbReference>
<evidence type="ECO:0000313" key="9">
    <source>
        <dbReference type="EMBL" id="SDQ27143.1"/>
    </source>
</evidence>
<evidence type="ECO:0000256" key="3">
    <source>
        <dbReference type="ARBA" id="ARBA00022475"/>
    </source>
</evidence>
<dbReference type="GO" id="GO:0005886">
    <property type="term" value="C:plasma membrane"/>
    <property type="evidence" value="ECO:0007669"/>
    <property type="project" value="UniProtKB-SubCell"/>
</dbReference>
<dbReference type="EMBL" id="FNKB01000001">
    <property type="protein sequence ID" value="SDQ27143.1"/>
    <property type="molecule type" value="Genomic_DNA"/>
</dbReference>
<dbReference type="eggNOG" id="COG1173">
    <property type="taxonomic scope" value="Bacteria"/>
</dbReference>
<evidence type="ECO:0000256" key="7">
    <source>
        <dbReference type="RuleBase" id="RU363032"/>
    </source>
</evidence>
<comment type="similarity">
    <text evidence="7">Belongs to the binding-protein-dependent transport system permease family.</text>
</comment>
<feature type="transmembrane region" description="Helical" evidence="7">
    <location>
        <begin position="198"/>
        <end position="219"/>
    </location>
</feature>
<keyword evidence="3" id="KW-1003">Cell membrane</keyword>
<gene>
    <name evidence="9" type="ORF">SAMN04488565_1786</name>
</gene>
<dbReference type="SUPFAM" id="SSF161098">
    <property type="entry name" value="MetI-like"/>
    <property type="match status" value="1"/>
</dbReference>
<accession>A0A1H0ZI54</accession>
<evidence type="ECO:0000256" key="2">
    <source>
        <dbReference type="ARBA" id="ARBA00022448"/>
    </source>
</evidence>
<keyword evidence="2 7" id="KW-0813">Transport</keyword>
<reference evidence="9 10" key="1">
    <citation type="submission" date="2016-10" db="EMBL/GenBank/DDBJ databases">
        <authorList>
            <person name="de Groot N.N."/>
        </authorList>
    </citation>
    <scope>NUCLEOTIDE SEQUENCE [LARGE SCALE GENOMIC DNA]</scope>
    <source>
        <strain evidence="9 10">DSM 22788</strain>
    </source>
</reference>
<comment type="subcellular location">
    <subcellularLocation>
        <location evidence="1 7">Cell membrane</location>
        <topology evidence="1 7">Multi-pass membrane protein</topology>
    </subcellularLocation>
</comment>
<dbReference type="PANTHER" id="PTHR43386:SF3">
    <property type="entry name" value="GLUTATHIONE TRANSPORT SYSTEM PERMEASE PROTEIN GSID"/>
    <property type="match status" value="1"/>
</dbReference>
<feature type="transmembrane region" description="Helical" evidence="7">
    <location>
        <begin position="23"/>
        <end position="46"/>
    </location>
</feature>
<dbReference type="OrthoDB" id="9812701at2"/>
<dbReference type="Pfam" id="PF00528">
    <property type="entry name" value="BPD_transp_1"/>
    <property type="match status" value="1"/>
</dbReference>
<dbReference type="CDD" id="cd06261">
    <property type="entry name" value="TM_PBP2"/>
    <property type="match status" value="1"/>
</dbReference>
<dbReference type="InterPro" id="IPR035906">
    <property type="entry name" value="MetI-like_sf"/>
</dbReference>
<feature type="domain" description="ABC transmembrane type-1" evidence="8">
    <location>
        <begin position="85"/>
        <end position="275"/>
    </location>
</feature>
<evidence type="ECO:0000313" key="10">
    <source>
        <dbReference type="Proteomes" id="UP000182690"/>
    </source>
</evidence>
<evidence type="ECO:0000256" key="5">
    <source>
        <dbReference type="ARBA" id="ARBA00022989"/>
    </source>
</evidence>
<feature type="transmembrane region" description="Helical" evidence="7">
    <location>
        <begin position="148"/>
        <end position="167"/>
    </location>
</feature>
<keyword evidence="6 7" id="KW-0472">Membrane</keyword>
<keyword evidence="5 7" id="KW-1133">Transmembrane helix</keyword>
<evidence type="ECO:0000259" key="8">
    <source>
        <dbReference type="PROSITE" id="PS50928"/>
    </source>
</evidence>
<feature type="transmembrane region" description="Helical" evidence="7">
    <location>
        <begin position="120"/>
        <end position="142"/>
    </location>
</feature>
<dbReference type="RefSeq" id="WP_010157500.1">
    <property type="nucleotide sequence ID" value="NZ_FNKB01000001.1"/>
</dbReference>
<evidence type="ECO:0000256" key="4">
    <source>
        <dbReference type="ARBA" id="ARBA00022692"/>
    </source>
</evidence>
<organism evidence="9 10">
    <name type="scientific">Leucobacter chromiiresistens</name>
    <dbReference type="NCBI Taxonomy" id="1079994"/>
    <lineage>
        <taxon>Bacteria</taxon>
        <taxon>Bacillati</taxon>
        <taxon>Actinomycetota</taxon>
        <taxon>Actinomycetes</taxon>
        <taxon>Micrococcales</taxon>
        <taxon>Microbacteriaceae</taxon>
        <taxon>Leucobacter</taxon>
    </lineage>
</organism>
<dbReference type="STRING" id="1079994.SAMN04488565_1786"/>
<name>A0A1H0ZI54_9MICO</name>
<dbReference type="Proteomes" id="UP000182690">
    <property type="component" value="Unassembled WGS sequence"/>
</dbReference>
<protein>
    <submittedName>
        <fullName evidence="9">Peptide/nickel transport system permease protein</fullName>
    </submittedName>
</protein>
<dbReference type="InterPro" id="IPR000515">
    <property type="entry name" value="MetI-like"/>
</dbReference>
<sequence>MSVAQLAGGTTPRAVARAARKDWLFRSALAVFGIVVIAALCGAWIAPYDPSELYTGDVNGIGSLAHPFGTDDVGRDILSRVLAGARTSVLAPIAVVLLSTVLGSALAITAAWFGGATRGAIARVVDVIFAIPGLVLAVLAVAMFGKGVLAPVIALSIAYIPVVARLTQTAASRELGKPYISALRVQGVSSAAICFRHLVPALIPVIAAQVAVGFGYAMLDLAAISFLGLGEQPPAADWGSMIAGGQAGILAGAPEQALYPALCVVVTVLSVSVIGARITTWAEEKER</sequence>